<dbReference type="PROSITE" id="PS50041">
    <property type="entry name" value="C_TYPE_LECTIN_2"/>
    <property type="match status" value="1"/>
</dbReference>
<accession>A0AAE0C0X0</accession>
<sequence>MRSNELKASLTTEGPGCSMKTAGRISTATGFPEPGRAKICWLPRHDCHLLLQSLELCIEGVSWQLLVWGQIEQPNDVDTGRCRRKNELPKRYELSATEDKPKVYMKWKSKAIWGIVSVISVQIFIYGSYHVHNKGFAPQLSSLPSPTAVHVGGYDFVGCSGADNIPDFCCGPRTRGHTVATCAAACAEYEFFALQPTSGWCACNGSYASESSHHDETDPQCTSSSLVPSAPAAKRPMFRRQQMKVVKQRPTRFHEPKYQYAVYSHRTGVWMPLNASSGCGLNEDGVPRRETRIREITADLADCINHCNEHRGCIAVDYFRNTSWCHFFDRACISPRDRHDGASSYMFFTGCESRHGAGLEPGSFIHGPESGLPAPSELHCSYRCAFQELCTAWVYSPGSKICWWTMQTSGIEFVAASDRISGPRCSLGCDSGWAHSEGRCFKYFAAARSFLEAEAACQTAHAMAHLATIESAAQNAVAYDLIEGSAVAFIGLWSGSAQRCSTDASTWQWTSTGTGVGHGGTPYSNWINQEWNPPDCHLGPQAGHAAVFNCDWSGSACRPTSLWEDSSMQDKLPYICSYLLEVVPAMLSPVTLPPTKDLASTMVPTATDSTRDHVVQSMPMAAEGTHAAIVDQKRYVMKELKAGLGNQLFQWSAANCIAKKNQRYLCVTDGDFDGWFDGPFYQNCDIPYASKNLTEAGFAKFDANITDLRAFTSAKTVQLNGYFQSFRYFEDCLTDVRSALRFKWPIDKKAMSYVQRHLDNDRPWVGIHVRRGDKIAGIDSNRHYFPARSYFERSMAHFRAKFPSVQFVVVSDEPQWCLRQPYFKAADVHIVEEDHLDAIEMAILTKCQHMILTIGTFGWWSAWLGAHQRNGDVIYYAFENNMGKEIYHNGRFTAEDYYPPTWLKTGTLEKSQLPVKHHAFVRPVKRPSSGRAQHTPAKKDTAQASSRLLAEKSGSTPATPAIISEKQDTGDHPLRIPRRRAYLMTQNREAQRAITSREILERIGFEMVYPQIVPNADKVLSNKLTQLQVYHAIANGTDPWGYVFEDDIALTTRPFILQRITQGEVLGSPFVYLGVCAGKDTFPWDQTMALEARRQCGRCAHAYGISRRGASMLLKFDEVFGPGIAEQRYMDVVTEAWCKSLGGFPVLGHDFGAPHTYPDSYEHTGLFFQDRAKFASTIS</sequence>
<keyword evidence="4" id="KW-1133">Transmembrane helix</keyword>
<evidence type="ECO:0000259" key="5">
    <source>
        <dbReference type="PROSITE" id="PS50041"/>
    </source>
</evidence>
<dbReference type="CDD" id="cd11301">
    <property type="entry name" value="Fut1_Fut2_like"/>
    <property type="match status" value="1"/>
</dbReference>
<evidence type="ECO:0000313" key="7">
    <source>
        <dbReference type="Proteomes" id="UP001190700"/>
    </source>
</evidence>
<dbReference type="GO" id="GO:0005975">
    <property type="term" value="P:carbohydrate metabolic process"/>
    <property type="evidence" value="ECO:0007669"/>
    <property type="project" value="InterPro"/>
</dbReference>
<feature type="region of interest" description="Disordered" evidence="3">
    <location>
        <begin position="214"/>
        <end position="233"/>
    </location>
</feature>
<dbReference type="EMBL" id="LGRX02030605">
    <property type="protein sequence ID" value="KAK3245480.1"/>
    <property type="molecule type" value="Genomic_DNA"/>
</dbReference>
<gene>
    <name evidence="6" type="ORF">CYMTET_44953</name>
</gene>
<dbReference type="InterPro" id="IPR016187">
    <property type="entry name" value="CTDL_fold"/>
</dbReference>
<dbReference type="InterPro" id="IPR001304">
    <property type="entry name" value="C-type_lectin-like"/>
</dbReference>
<dbReference type="GO" id="GO:0016020">
    <property type="term" value="C:membrane"/>
    <property type="evidence" value="ECO:0007669"/>
    <property type="project" value="InterPro"/>
</dbReference>
<comment type="caution">
    <text evidence="6">The sequence shown here is derived from an EMBL/GenBank/DDBJ whole genome shotgun (WGS) entry which is preliminary data.</text>
</comment>
<dbReference type="Proteomes" id="UP001190700">
    <property type="component" value="Unassembled WGS sequence"/>
</dbReference>
<organism evidence="6 7">
    <name type="scientific">Cymbomonas tetramitiformis</name>
    <dbReference type="NCBI Taxonomy" id="36881"/>
    <lineage>
        <taxon>Eukaryota</taxon>
        <taxon>Viridiplantae</taxon>
        <taxon>Chlorophyta</taxon>
        <taxon>Pyramimonadophyceae</taxon>
        <taxon>Pyramimonadales</taxon>
        <taxon>Pyramimonadaceae</taxon>
        <taxon>Cymbomonas</taxon>
    </lineage>
</organism>
<evidence type="ECO:0000256" key="2">
    <source>
        <dbReference type="ARBA" id="ARBA00022679"/>
    </source>
</evidence>
<keyword evidence="4" id="KW-0472">Membrane</keyword>
<dbReference type="PANTHER" id="PTHR11927:SF9">
    <property type="entry name" value="L-FUCOSYLTRANSFERASE"/>
    <property type="match status" value="1"/>
</dbReference>
<dbReference type="InterPro" id="IPR002516">
    <property type="entry name" value="Glyco_trans_11"/>
</dbReference>
<keyword evidence="4" id="KW-0812">Transmembrane</keyword>
<dbReference type="SMART" id="SM00034">
    <property type="entry name" value="CLECT"/>
    <property type="match status" value="1"/>
</dbReference>
<evidence type="ECO:0000256" key="1">
    <source>
        <dbReference type="ARBA" id="ARBA00022676"/>
    </source>
</evidence>
<proteinExistence type="predicted"/>
<feature type="domain" description="C-type lectin" evidence="5">
    <location>
        <begin position="436"/>
        <end position="577"/>
    </location>
</feature>
<evidence type="ECO:0000256" key="4">
    <source>
        <dbReference type="SAM" id="Phobius"/>
    </source>
</evidence>
<dbReference type="InterPro" id="IPR016186">
    <property type="entry name" value="C-type_lectin-like/link_sf"/>
</dbReference>
<protein>
    <recommendedName>
        <fullName evidence="5">C-type lectin domain-containing protein</fullName>
    </recommendedName>
</protein>
<dbReference type="GO" id="GO:0008107">
    <property type="term" value="F:galactoside 2-alpha-L-fucosyltransferase activity"/>
    <property type="evidence" value="ECO:0007669"/>
    <property type="project" value="InterPro"/>
</dbReference>
<dbReference type="SUPFAM" id="SSF56436">
    <property type="entry name" value="C-type lectin-like"/>
    <property type="match status" value="1"/>
</dbReference>
<dbReference type="Pfam" id="PF01531">
    <property type="entry name" value="Glyco_transf_11"/>
    <property type="match status" value="1"/>
</dbReference>
<evidence type="ECO:0000313" key="6">
    <source>
        <dbReference type="EMBL" id="KAK3245480.1"/>
    </source>
</evidence>
<dbReference type="AlphaFoldDB" id="A0AAE0C0X0"/>
<feature type="region of interest" description="Disordered" evidence="3">
    <location>
        <begin position="1"/>
        <end position="23"/>
    </location>
</feature>
<dbReference type="PANTHER" id="PTHR11927">
    <property type="entry name" value="GALACTOSIDE 2-L-FUCOSYLTRANSFERASE"/>
    <property type="match status" value="1"/>
</dbReference>
<name>A0AAE0C0X0_9CHLO</name>
<evidence type="ECO:0000256" key="3">
    <source>
        <dbReference type="SAM" id="MobiDB-lite"/>
    </source>
</evidence>
<feature type="transmembrane region" description="Helical" evidence="4">
    <location>
        <begin position="111"/>
        <end position="129"/>
    </location>
</feature>
<feature type="compositionally biased region" description="Basic and acidic residues" evidence="3">
    <location>
        <begin position="965"/>
        <end position="974"/>
    </location>
</feature>
<dbReference type="Gene3D" id="3.10.100.10">
    <property type="entry name" value="Mannose-Binding Protein A, subunit A"/>
    <property type="match status" value="1"/>
</dbReference>
<keyword evidence="2" id="KW-0808">Transferase</keyword>
<feature type="region of interest" description="Disordered" evidence="3">
    <location>
        <begin position="922"/>
        <end position="975"/>
    </location>
</feature>
<keyword evidence="1" id="KW-0328">Glycosyltransferase</keyword>
<keyword evidence="7" id="KW-1185">Reference proteome</keyword>
<reference evidence="6 7" key="1">
    <citation type="journal article" date="2015" name="Genome Biol. Evol.">
        <title>Comparative Genomics of a Bacterivorous Green Alga Reveals Evolutionary Causalities and Consequences of Phago-Mixotrophic Mode of Nutrition.</title>
        <authorList>
            <person name="Burns J.A."/>
            <person name="Paasch A."/>
            <person name="Narechania A."/>
            <person name="Kim E."/>
        </authorList>
    </citation>
    <scope>NUCLEOTIDE SEQUENCE [LARGE SCALE GENOMIC DNA]</scope>
    <source>
        <strain evidence="6 7">PLY_AMNH</strain>
    </source>
</reference>